<dbReference type="GO" id="GO:0005634">
    <property type="term" value="C:nucleus"/>
    <property type="evidence" value="ECO:0007669"/>
    <property type="project" value="TreeGrafter"/>
</dbReference>
<feature type="compositionally biased region" description="Basic and acidic residues" evidence="1">
    <location>
        <begin position="1449"/>
        <end position="1465"/>
    </location>
</feature>
<dbReference type="PANTHER" id="PTHR45740">
    <property type="entry name" value="POLY [ADP-RIBOSE] POLYMERASE"/>
    <property type="match status" value="1"/>
</dbReference>
<keyword evidence="3" id="KW-1185">Reference proteome</keyword>
<evidence type="ECO:0000256" key="1">
    <source>
        <dbReference type="SAM" id="MobiDB-lite"/>
    </source>
</evidence>
<proteinExistence type="predicted"/>
<feature type="compositionally biased region" description="Polar residues" evidence="1">
    <location>
        <begin position="1872"/>
        <end position="1881"/>
    </location>
</feature>
<dbReference type="VEuPathDB" id="ToxoDB:TGME49_500254"/>
<feature type="compositionally biased region" description="Acidic residues" evidence="1">
    <location>
        <begin position="1852"/>
        <end position="1864"/>
    </location>
</feature>
<dbReference type="InterPro" id="IPR051712">
    <property type="entry name" value="ARTD-AVP"/>
</dbReference>
<comment type="caution">
    <text evidence="2">The sequence shown here is derived from an EMBL/GenBank/DDBJ whole genome shotgun (WGS) entry which is preliminary data.</text>
</comment>
<feature type="region of interest" description="Disordered" evidence="1">
    <location>
        <begin position="628"/>
        <end position="702"/>
    </location>
</feature>
<feature type="compositionally biased region" description="Basic and acidic residues" evidence="1">
    <location>
        <begin position="1380"/>
        <end position="1389"/>
    </location>
</feature>
<feature type="compositionally biased region" description="Basic and acidic residues" evidence="1">
    <location>
        <begin position="1753"/>
        <end position="1763"/>
    </location>
</feature>
<name>A0A7J6K7X8_TOXGO</name>
<feature type="region of interest" description="Disordered" evidence="1">
    <location>
        <begin position="1362"/>
        <end position="1403"/>
    </location>
</feature>
<feature type="region of interest" description="Disordered" evidence="1">
    <location>
        <begin position="1449"/>
        <end position="1469"/>
    </location>
</feature>
<feature type="region of interest" description="Disordered" evidence="1">
    <location>
        <begin position="1847"/>
        <end position="1895"/>
    </location>
</feature>
<feature type="region of interest" description="Disordered" evidence="1">
    <location>
        <begin position="1036"/>
        <end position="1067"/>
    </location>
</feature>
<accession>A0A7J6K7X8</accession>
<feature type="region of interest" description="Disordered" evidence="1">
    <location>
        <begin position="524"/>
        <end position="548"/>
    </location>
</feature>
<feature type="region of interest" description="Disordered" evidence="1">
    <location>
        <begin position="1697"/>
        <end position="1767"/>
    </location>
</feature>
<evidence type="ECO:0000313" key="2">
    <source>
        <dbReference type="EMBL" id="KAF4642970.1"/>
    </source>
</evidence>
<organism evidence="2 3">
    <name type="scientific">Toxoplasma gondii</name>
    <dbReference type="NCBI Taxonomy" id="5811"/>
    <lineage>
        <taxon>Eukaryota</taxon>
        <taxon>Sar</taxon>
        <taxon>Alveolata</taxon>
        <taxon>Apicomplexa</taxon>
        <taxon>Conoidasida</taxon>
        <taxon>Coccidia</taxon>
        <taxon>Eucoccidiorida</taxon>
        <taxon>Eimeriorina</taxon>
        <taxon>Sarcocystidae</taxon>
        <taxon>Toxoplasma</taxon>
    </lineage>
</organism>
<dbReference type="PANTHER" id="PTHR45740:SF2">
    <property type="entry name" value="POLY [ADP-RIBOSE] POLYMERASE"/>
    <property type="match status" value="1"/>
</dbReference>
<feature type="compositionally biased region" description="Polar residues" evidence="1">
    <location>
        <begin position="1723"/>
        <end position="1735"/>
    </location>
</feature>
<gene>
    <name evidence="2" type="ORF">TGRH88_036990</name>
</gene>
<protein>
    <recommendedName>
        <fullName evidence="4">Poly(ADP-ribose) polymerase catalytic domain protein</fullName>
    </recommendedName>
</protein>
<dbReference type="EMBL" id="JAAUHK010000193">
    <property type="protein sequence ID" value="KAF4642970.1"/>
    <property type="molecule type" value="Genomic_DNA"/>
</dbReference>
<dbReference type="Gene3D" id="3.90.228.10">
    <property type="match status" value="2"/>
</dbReference>
<evidence type="ECO:0008006" key="4">
    <source>
        <dbReference type="Google" id="ProtNLM"/>
    </source>
</evidence>
<dbReference type="GO" id="GO:0003950">
    <property type="term" value="F:NAD+ poly-ADP-ribosyltransferase activity"/>
    <property type="evidence" value="ECO:0007669"/>
    <property type="project" value="TreeGrafter"/>
</dbReference>
<feature type="region of interest" description="Disordered" evidence="1">
    <location>
        <begin position="1782"/>
        <end position="1802"/>
    </location>
</feature>
<feature type="compositionally biased region" description="Low complexity" evidence="1">
    <location>
        <begin position="1697"/>
        <end position="1707"/>
    </location>
</feature>
<dbReference type="GO" id="GO:1990404">
    <property type="term" value="F:NAD+-protein mono-ADP-ribosyltransferase activity"/>
    <property type="evidence" value="ECO:0007669"/>
    <property type="project" value="TreeGrafter"/>
</dbReference>
<feature type="compositionally biased region" description="Polar residues" evidence="1">
    <location>
        <begin position="1743"/>
        <end position="1752"/>
    </location>
</feature>
<feature type="region of interest" description="Disordered" evidence="1">
    <location>
        <begin position="354"/>
        <end position="374"/>
    </location>
</feature>
<dbReference type="SUPFAM" id="SSF56399">
    <property type="entry name" value="ADP-ribosylation"/>
    <property type="match status" value="1"/>
</dbReference>
<dbReference type="Proteomes" id="UP000557509">
    <property type="component" value="Unassembled WGS sequence"/>
</dbReference>
<evidence type="ECO:0000313" key="3">
    <source>
        <dbReference type="Proteomes" id="UP000557509"/>
    </source>
</evidence>
<reference evidence="2 3" key="1">
    <citation type="submission" date="2020-03" db="EMBL/GenBank/DDBJ databases">
        <title>Genome sequence of Toxoplasma gondii RH-88 strain.</title>
        <authorList>
            <person name="Lorenzi H.A."/>
            <person name="Venepally P."/>
            <person name="Rozenberg A."/>
            <person name="Sibley D."/>
        </authorList>
    </citation>
    <scope>NUCLEOTIDE SEQUENCE [LARGE SCALE GENOMIC DNA]</scope>
    <source>
        <strain evidence="2 3">RH-88</strain>
    </source>
</reference>
<sequence>MSVLFCCSGRLADGWISERRRGPIVPARTLPGNPAVRFATSLLGAGTLTSRASGVLSSGTDTGIRKCKITTSGGGCLFAVRVRDTRQLVQTRQLLSAIAALRTSSHDPRDRNNIRMRKADVNILSCSSDVPPSPFVSLSCWPFMPAASYAADSLNSCDWCDKVRRLSGQAVHHFEGALLEKKKCQAQYDHLSEDQISCSCEGTASREGFRVTPQVSSEREFQVYSPPEAAASTVRAAGTRNHFEDTTTVQRGRRCGKECKSGRGACDHCKRGFTGMPLSPVYSRNKLSEDNRIHAGGVAGPGSSEAAREDANTQSTVDGFTHTGQMEVSHVRNAGVWSSHQGVGCSAKWEARSTISNDGHPHPEHSSATTADVFSNNGKIGPLLAIESTKSHTGACAKPCLLYDNIMEMPDANTRSTDDSVAWQCCRSTHPDCYNATFCAARAPMPMRTSLQYVTERGHAQKSEGLSFGDVTTVRCFQGPREEEGETDTVHRSNIECTFCVTDEPCDTSFRGVPLAVAGGLPGAPNSTGVHRSTGDSHYQAKQMRAPAVNTTMRTEKSGLLTSAGSTSAQTSGVRRVLTADSSFPQMNQDAVYQGIWILHQKPVHQGEGLSQSHPICSSVRAVKSEIVHSPEEQVRQGGKVKRQDASRHMRGGSPQNENRVVQRKALREGGGTVDETRFHSCTDDDNDSSEQAPSRRSIRPLRCNNKRDKLCMQIRGSEILPSSEGGILRRKLNITGRRTSGPVSSTASSSLTRVLRMLFTPLSVGAFSGQSNAVVRVDACGSVFQQVEMKQFPLKDLVAHRTPREPTNMALSERHVRSESHVVCKSDSKKKESYRHVAETSARTPSPATCHIVVRKDGEHVGEPCRENHFVRGSLLASALSDIFDASCEASDVDVSLQPLSVVSPAGDMEGRGVAGCIQRLFLSGVTEYPSRQVRTNPNRRPDMSNQPVTTEVEQRLFGSTGLAMDHPVSSVSAEVLFHQDTPAAGSHAVSKSKRNSGILVSREGSLLCCDEKIFDRSVGISTSRGRMLQSCVSHGAQPLSPRGRMGQGSRSEGPIVETDEETDDENERFAATEIGDEGRASHSSSELVWKECATARWLADVDEEGRNSVVASHSPDLGSPRSSSAWRSSFLDTCNQKNVVRRNNTETQGVGGRLQLGTLRGNQESERIGDLSGTEDHCSSSDERTTASRRCLDENVRCRWLRCRDTGKMMRHASHTLCVRAAPECSAPPEPVVTVSRRVCCCDYSENPSRFAGNCERHAGEAVCDCLPCRRCGGFPAPSSGCRGGTSQIGWGHCSRCYACGGRAPEQAISLSWEALTSVRLLTEIASALPHYPSHGHFLEEEQILLLDWQYQLGQRGMESGVPPCVQHGDATRSLTSPKRDVSHDGHQGNSGTNADEAGQGAMAGRGKCEWSRTTGANVGSSSCVVDACLASAGRHQAASMRPFARDGFGESTAENRPRRDGGLPRSLGSLATKLGVYKELLQPGDSHYDFCVVALLSSVASHRDPAWVPPNVGSAFSPSPTKSAPLANATMPGPLPAYGAGSIQSSSLNMNKCGAFVFHPPPIIKIRQIERLHNPLLLQRYLHERESMLLLKGSRGCASVEDIIGNPILRVHPDHAGMACLNEFFLFHGCKADRAELIAVSGFDFRRGGENRGKLFGVGTYFSPLASKADLYTRPIGEPSTTAPAGVRAGSVASSSTAVRAPSSNQVQSGAAKVDGSGSRGTFSNSKNNFTSVFKRGARPSTSHCSGRQTEARPGEERRGSKSRVRRLLAFASYGLWEGNNGGNGHNEVESPLSGTRGPLTSGDCDETRGECLACTRSFASVARIPRARSYCCRGLPGSSMINFPDEFQNGEDDNKLEEDDRDFREAQRQPSSENGISQRGEDTDGASANPKTAIRTLVLSRVCLGEVYKATRAMPEARMPPPMPGVSMDAFRGPCHPVVGSGNAGGGTSGTASSTSKGGIDALVCNPTFSEPQLIHYDSVMAENRTRGGVVDSIEFVVFERGQALPLYCITYTHDPSCCCASCYRYD</sequence>